<dbReference type="InterPro" id="IPR036116">
    <property type="entry name" value="FN3_sf"/>
</dbReference>
<evidence type="ECO:0000256" key="11">
    <source>
        <dbReference type="ARBA" id="ARBA00023136"/>
    </source>
</evidence>
<dbReference type="SUPFAM" id="SSF49265">
    <property type="entry name" value="Fibronectin type III"/>
    <property type="match status" value="1"/>
</dbReference>
<evidence type="ECO:0000256" key="17">
    <source>
        <dbReference type="PIRSR" id="PIRSR002004-1"/>
    </source>
</evidence>
<dbReference type="PROSITE" id="PS50055">
    <property type="entry name" value="TYR_PHOSPHATASE_PTP"/>
    <property type="match status" value="2"/>
</dbReference>
<evidence type="ECO:0000313" key="24">
    <source>
        <dbReference type="Ensembl" id="ENSTRUP00000005791.3"/>
    </source>
</evidence>
<dbReference type="eggNOG" id="KOG4228">
    <property type="taxonomic scope" value="Eukaryota"/>
</dbReference>
<keyword evidence="8" id="KW-0378">Hydrolase</keyword>
<feature type="compositionally biased region" description="Polar residues" evidence="18">
    <location>
        <begin position="1234"/>
        <end position="1248"/>
    </location>
</feature>
<dbReference type="SMART" id="SM00194">
    <property type="entry name" value="PTPc"/>
    <property type="match status" value="2"/>
</dbReference>
<dbReference type="PRINTS" id="PR00700">
    <property type="entry name" value="PRTYPHPHTASE"/>
</dbReference>
<dbReference type="PANTHER" id="PTHR19134">
    <property type="entry name" value="RECEPTOR-TYPE TYROSINE-PROTEIN PHOSPHATASE"/>
    <property type="match status" value="1"/>
</dbReference>
<name>H2S070_TAKRU</name>
<feature type="compositionally biased region" description="Acidic residues" evidence="18">
    <location>
        <begin position="967"/>
        <end position="979"/>
    </location>
</feature>
<feature type="domain" description="Tyrosine-protein phosphatase" evidence="21">
    <location>
        <begin position="912"/>
        <end position="1189"/>
    </location>
</feature>
<dbReference type="FunFam" id="3.90.190.10:FF:000042">
    <property type="entry name" value="receptor-type tyrosine-protein phosphatase C isoform X1"/>
    <property type="match status" value="1"/>
</dbReference>
<evidence type="ECO:0000259" key="21">
    <source>
        <dbReference type="PROSITE" id="PS50055"/>
    </source>
</evidence>
<evidence type="ECO:0000259" key="22">
    <source>
        <dbReference type="PROSITE" id="PS50056"/>
    </source>
</evidence>
<keyword evidence="25" id="KW-1185">Reference proteome</keyword>
<dbReference type="AlphaFoldDB" id="H2S070"/>
<dbReference type="GeneTree" id="ENSGT00940000167793"/>
<dbReference type="InterPro" id="IPR000242">
    <property type="entry name" value="PTP_cat"/>
</dbReference>
<evidence type="ECO:0000256" key="3">
    <source>
        <dbReference type="ARBA" id="ARBA00022475"/>
    </source>
</evidence>
<dbReference type="GO" id="GO:0050852">
    <property type="term" value="P:T cell receptor signaling pathway"/>
    <property type="evidence" value="ECO:0007669"/>
    <property type="project" value="InterPro"/>
</dbReference>
<dbReference type="InterPro" id="IPR003595">
    <property type="entry name" value="Tyr_Pase_cat"/>
</dbReference>
<evidence type="ECO:0000256" key="13">
    <source>
        <dbReference type="ARBA" id="ARBA00051722"/>
    </source>
</evidence>
<evidence type="ECO:0000256" key="12">
    <source>
        <dbReference type="ARBA" id="ARBA00023180"/>
    </source>
</evidence>
<comment type="catalytic activity">
    <reaction evidence="13">
        <text>O-phospho-L-tyrosyl-[protein] + H2O = L-tyrosyl-[protein] + phosphate</text>
        <dbReference type="Rhea" id="RHEA:10684"/>
        <dbReference type="Rhea" id="RHEA-COMP:10136"/>
        <dbReference type="Rhea" id="RHEA-COMP:20101"/>
        <dbReference type="ChEBI" id="CHEBI:15377"/>
        <dbReference type="ChEBI" id="CHEBI:43474"/>
        <dbReference type="ChEBI" id="CHEBI:46858"/>
        <dbReference type="ChEBI" id="CHEBI:61978"/>
        <dbReference type="EC" id="3.1.3.48"/>
    </reaction>
</comment>
<keyword evidence="4" id="KW-0597">Phosphoprotein</keyword>
<dbReference type="InterPro" id="IPR013783">
    <property type="entry name" value="Ig-like_fold"/>
</dbReference>
<reference evidence="24" key="2">
    <citation type="submission" date="2025-08" db="UniProtKB">
        <authorList>
            <consortium name="Ensembl"/>
        </authorList>
    </citation>
    <scope>IDENTIFICATION</scope>
</reference>
<keyword evidence="3" id="KW-1003">Cell membrane</keyword>
<keyword evidence="5 19" id="KW-0812">Transmembrane</keyword>
<keyword evidence="11 19" id="KW-0472">Membrane</keyword>
<keyword evidence="6 20" id="KW-0732">Signal</keyword>
<evidence type="ECO:0000313" key="25">
    <source>
        <dbReference type="Proteomes" id="UP000005226"/>
    </source>
</evidence>
<accession>H2S070</accession>
<dbReference type="PANTHER" id="PTHR19134:SF539">
    <property type="entry name" value="RECEPTOR-TYPE TYROSINE-PROTEIN PHOSPHATASE C"/>
    <property type="match status" value="1"/>
</dbReference>
<evidence type="ECO:0000256" key="8">
    <source>
        <dbReference type="ARBA" id="ARBA00022801"/>
    </source>
</evidence>
<dbReference type="Gene3D" id="3.90.190.10">
    <property type="entry name" value="Protein tyrosine phosphatase superfamily"/>
    <property type="match status" value="2"/>
</dbReference>
<feature type="transmembrane region" description="Helical" evidence="19">
    <location>
        <begin position="543"/>
        <end position="564"/>
    </location>
</feature>
<keyword evidence="12" id="KW-0325">Glycoprotein</keyword>
<dbReference type="Gene3D" id="2.60.40.10">
    <property type="entry name" value="Immunoglobulins"/>
    <property type="match status" value="1"/>
</dbReference>
<feature type="active site" description="Phosphocysteine intermediate" evidence="17">
    <location>
        <position position="1130"/>
    </location>
</feature>
<dbReference type="PROSITE" id="PS00383">
    <property type="entry name" value="TYR_PHOSPHATASE_1"/>
    <property type="match status" value="2"/>
</dbReference>
<sequence>MAGYFGLNILLWAGIVTLASSSTTSPALTTHASTVTEANVTLLVAPLTSTHNSSSNLSTNLSLSSTTPAAASETTVSLTTPTTPMALTNILAITSSTNATSDAPTQPPAAPQCSYTLKPIPFGFRLTISNFTTAGLYNLTLQEQDDMTETTYSPDKTSLDILDLKPCTSYRHWLSLTLQHSAIDCNQTKIPQLPCNRMEDFQNVKSSPGSICYQSKWNIRSLLTQPNNMQLRDDDTFCIRYDSKDICTNFTKNVSTSCGSFPFTKFIDLVPSHITMRRLGVYPEKIETTFPPNCKNWTVEHVVCSEKGSPHQNKSLTELEPYTDYSCAAVVTRGTVSMWTQDIDIRINCNLTIYECSKSNVLTNTSMNLHWNLTSSVCKDLFTRFNFSYNCYCDNPVKGSKDVPIKSQQVSCSFSALDAFKNYTCGINVKYKKFSVLGRVFLYRTEPGIPERPPQLHLDVHEHNQITVKVDKISRFNGPSKFYIVRLYEGKTHKETRNGTKSSFVFKDLSYSTEYTVQASTFNGHFESSPHTRTTSTFYNEPALINFLIFLIIVTSVALILVAYKIYVLKRKRSRDTSESMILIPKTNDEEKLIFVEPLTSETLLDAYKRKIADEGRLFLAEFQSIPRIFSKYTVKEAKKSHNVPKNRYVDILPYDYNRVQLTTGNGSAGCDYINASFIDTAFGCILTGAACVVGPKEETVSNFWRMIWEQQTSIIVMVSRCEEGNRIKCAQYWPSEDRDTEIFEEFIVKLTSEDHYPDYIIRHLSLTNKKDKGSEREVTHIQFMSWPDHGVPEEAQLLLKLRRRVNSFKNFFSGPIVVHCSAGVGRTGTYIGIDAMMESLEAEGRVDIYGYVVMLRRQRCLMVQVEAQYILIHQALLEHTQFGETENTLQELHSTLNTLKQRSSDNEPTLLEDEFERLPNFKNWRTFNTGVTEENKKKNRTSSVIPYDYNRVLLKLDEEKSHESDPDPDDDYDTSSYDDIEDSAKYINASLLSGYWGPHTFISAQTPLPDTVADFWSMILQKRVSIVVMLSDCSQGDEDCVYWGEDKKTVEDIEVETESTDNSPNFILRNMMIHHLKTDAHQQVKHFQFLKWGDKEVPEKPQDLADLIKEIKHRCGYTWPRSTPIIVHCNDGSSRSGAFCALWNLLDNAEKEKMVDVFQVVKTLRKERQGMCPSLEQYQFLYDALEVVYPVQNGDVKAAQNSVQIVNETAEQQASTTRTDHQEAEEGADGDVSTATGEKSSTVTVEV</sequence>
<evidence type="ECO:0000256" key="9">
    <source>
        <dbReference type="ARBA" id="ARBA00022912"/>
    </source>
</evidence>
<feature type="signal peptide" evidence="20">
    <location>
        <begin position="1"/>
        <end position="21"/>
    </location>
</feature>
<evidence type="ECO:0000256" key="2">
    <source>
        <dbReference type="ARBA" id="ARBA00013064"/>
    </source>
</evidence>
<comment type="similarity">
    <text evidence="14">Belongs to the protein-tyrosine phosphatase family. Receptor class 1/6 subfamily.</text>
</comment>
<dbReference type="FunFam" id="3.90.190.10:FF:000033">
    <property type="entry name" value="receptor-type tyrosine-protein phosphatase C isoform X1"/>
    <property type="match status" value="1"/>
</dbReference>
<dbReference type="SUPFAM" id="SSF52799">
    <property type="entry name" value="(Phosphotyrosine protein) phosphatases II"/>
    <property type="match status" value="2"/>
</dbReference>
<feature type="region of interest" description="Disordered" evidence="18">
    <location>
        <begin position="1211"/>
        <end position="1248"/>
    </location>
</feature>
<dbReference type="InParanoid" id="H2S070"/>
<reference evidence="24" key="3">
    <citation type="submission" date="2025-09" db="UniProtKB">
        <authorList>
            <consortium name="Ensembl"/>
        </authorList>
    </citation>
    <scope>IDENTIFICATION</scope>
</reference>
<feature type="active site" description="Phosphocysteine intermediate" evidence="17">
    <location>
        <position position="821"/>
    </location>
</feature>
<evidence type="ECO:0000256" key="10">
    <source>
        <dbReference type="ARBA" id="ARBA00022989"/>
    </source>
</evidence>
<dbReference type="InterPro" id="IPR029021">
    <property type="entry name" value="Prot-tyrosine_phosphatase-like"/>
</dbReference>
<dbReference type="GO" id="GO:0005886">
    <property type="term" value="C:plasma membrane"/>
    <property type="evidence" value="ECO:0007669"/>
    <property type="project" value="UniProtKB-SubCell"/>
</dbReference>
<evidence type="ECO:0000256" key="5">
    <source>
        <dbReference type="ARBA" id="ARBA00022692"/>
    </source>
</evidence>
<feature type="domain" description="Tyrosine specific protein phosphatases" evidence="22">
    <location>
        <begin position="1103"/>
        <end position="1180"/>
    </location>
</feature>
<organism evidence="24 25">
    <name type="scientific">Takifugu rubripes</name>
    <name type="common">Japanese pufferfish</name>
    <name type="synonym">Fugu rubripes</name>
    <dbReference type="NCBI Taxonomy" id="31033"/>
    <lineage>
        <taxon>Eukaryota</taxon>
        <taxon>Metazoa</taxon>
        <taxon>Chordata</taxon>
        <taxon>Craniata</taxon>
        <taxon>Vertebrata</taxon>
        <taxon>Euteleostomi</taxon>
        <taxon>Actinopterygii</taxon>
        <taxon>Neopterygii</taxon>
        <taxon>Teleostei</taxon>
        <taxon>Neoteleostei</taxon>
        <taxon>Acanthomorphata</taxon>
        <taxon>Eupercaria</taxon>
        <taxon>Tetraodontiformes</taxon>
        <taxon>Tetradontoidea</taxon>
        <taxon>Tetraodontidae</taxon>
        <taxon>Takifugu</taxon>
    </lineage>
</organism>
<dbReference type="PROSITE" id="PS50853">
    <property type="entry name" value="FN3"/>
    <property type="match status" value="1"/>
</dbReference>
<evidence type="ECO:0000256" key="4">
    <source>
        <dbReference type="ARBA" id="ARBA00022553"/>
    </source>
</evidence>
<dbReference type="InterPro" id="IPR003961">
    <property type="entry name" value="FN3_dom"/>
</dbReference>
<evidence type="ECO:0000256" key="18">
    <source>
        <dbReference type="SAM" id="MobiDB-lite"/>
    </source>
</evidence>
<reference evidence="24 25" key="1">
    <citation type="journal article" date="2011" name="Genome Biol. Evol.">
        <title>Integration of the genetic map and genome assembly of fugu facilitates insights into distinct features of genome evolution in teleosts and mammals.</title>
        <authorList>
            <person name="Kai W."/>
            <person name="Kikuchi K."/>
            <person name="Tohari S."/>
            <person name="Chew A.K."/>
            <person name="Tay A."/>
            <person name="Fujiwara A."/>
            <person name="Hosoya S."/>
            <person name="Suetake H."/>
            <person name="Naruse K."/>
            <person name="Brenner S."/>
            <person name="Suzuki Y."/>
            <person name="Venkatesh B."/>
        </authorList>
    </citation>
    <scope>NUCLEOTIDE SEQUENCE [LARGE SCALE GENOMIC DNA]</scope>
</reference>
<gene>
    <name evidence="24" type="primary">ptprc</name>
</gene>
<evidence type="ECO:0000256" key="20">
    <source>
        <dbReference type="SAM" id="SignalP"/>
    </source>
</evidence>
<dbReference type="InterPro" id="IPR050348">
    <property type="entry name" value="Protein-Tyr_Phosphatase"/>
</dbReference>
<dbReference type="CDD" id="cd14558">
    <property type="entry name" value="R-PTP-C-2"/>
    <property type="match status" value="1"/>
</dbReference>
<feature type="domain" description="Tyrosine specific protein phosphatases" evidence="22">
    <location>
        <begin position="800"/>
        <end position="871"/>
    </location>
</feature>
<evidence type="ECO:0000256" key="14">
    <source>
        <dbReference type="ARBA" id="ARBA00061377"/>
    </source>
</evidence>
<dbReference type="Proteomes" id="UP000005226">
    <property type="component" value="Chromosome 20"/>
</dbReference>
<proteinExistence type="inferred from homology"/>
<protein>
    <recommendedName>
        <fullName evidence="15">Receptor-type tyrosine-protein phosphatase C</fullName>
        <ecNumber evidence="2">3.1.3.48</ecNumber>
    </recommendedName>
    <alternativeName>
        <fullName evidence="16">Leukocyte common antigen</fullName>
    </alternativeName>
</protein>
<dbReference type="GO" id="GO:0004725">
    <property type="term" value="F:protein tyrosine phosphatase activity"/>
    <property type="evidence" value="ECO:0007669"/>
    <property type="project" value="UniProtKB-EC"/>
</dbReference>
<dbReference type="Ensembl" id="ENSTRUT00000005827.3">
    <property type="protein sequence ID" value="ENSTRUP00000005791.3"/>
    <property type="gene ID" value="ENSTRUG00000002498.3"/>
</dbReference>
<evidence type="ECO:0000256" key="15">
    <source>
        <dbReference type="ARBA" id="ARBA00073601"/>
    </source>
</evidence>
<dbReference type="InterPro" id="IPR016130">
    <property type="entry name" value="Tyr_Pase_AS"/>
</dbReference>
<feature type="domain" description="Fibronectin type-III" evidence="23">
    <location>
        <begin position="450"/>
        <end position="543"/>
    </location>
</feature>
<evidence type="ECO:0000256" key="19">
    <source>
        <dbReference type="SAM" id="Phobius"/>
    </source>
</evidence>
<evidence type="ECO:0000256" key="7">
    <source>
        <dbReference type="ARBA" id="ARBA00022737"/>
    </source>
</evidence>
<dbReference type="CDD" id="cd00063">
    <property type="entry name" value="FN3"/>
    <property type="match status" value="1"/>
</dbReference>
<dbReference type="PROSITE" id="PS50056">
    <property type="entry name" value="TYR_PHOSPHATASE_2"/>
    <property type="match status" value="2"/>
</dbReference>
<evidence type="ECO:0000256" key="1">
    <source>
        <dbReference type="ARBA" id="ARBA00004251"/>
    </source>
</evidence>
<dbReference type="InterPro" id="IPR016335">
    <property type="entry name" value="Ptprc"/>
</dbReference>
<keyword evidence="9" id="KW-0904">Protein phosphatase</keyword>
<keyword evidence="10 19" id="KW-1133">Transmembrane helix</keyword>
<comment type="subcellular location">
    <subcellularLocation>
        <location evidence="1">Cell membrane</location>
        <topology evidence="1">Single-pass type I membrane protein</topology>
    </subcellularLocation>
</comment>
<feature type="chain" id="PRO_5025344435" description="Receptor-type tyrosine-protein phosphatase C" evidence="20">
    <location>
        <begin position="22"/>
        <end position="1248"/>
    </location>
</feature>
<dbReference type="PIRSF" id="PIRSF002004">
    <property type="entry name" value="Leukocyte_common_antigen"/>
    <property type="match status" value="1"/>
</dbReference>
<dbReference type="Pfam" id="PF00102">
    <property type="entry name" value="Y_phosphatase"/>
    <property type="match status" value="2"/>
</dbReference>
<feature type="domain" description="Tyrosine-protein phosphatase" evidence="21">
    <location>
        <begin position="619"/>
        <end position="880"/>
    </location>
</feature>
<dbReference type="InterPro" id="IPR000387">
    <property type="entry name" value="Tyr_Pase_dom"/>
</dbReference>
<dbReference type="SMART" id="SM00404">
    <property type="entry name" value="PTPc_motif"/>
    <property type="match status" value="2"/>
</dbReference>
<evidence type="ECO:0000259" key="23">
    <source>
        <dbReference type="PROSITE" id="PS50853"/>
    </source>
</evidence>
<evidence type="ECO:0000256" key="16">
    <source>
        <dbReference type="ARBA" id="ARBA00078812"/>
    </source>
</evidence>
<feature type="region of interest" description="Disordered" evidence="18">
    <location>
        <begin position="959"/>
        <end position="979"/>
    </location>
</feature>
<evidence type="ECO:0000256" key="6">
    <source>
        <dbReference type="ARBA" id="ARBA00022729"/>
    </source>
</evidence>
<keyword evidence="7" id="KW-0677">Repeat</keyword>
<dbReference type="EC" id="3.1.3.48" evidence="2"/>